<feature type="domain" description="GAF" evidence="1">
    <location>
        <begin position="33"/>
        <end position="153"/>
    </location>
</feature>
<name>A0A059FXN9_9PROT</name>
<evidence type="ECO:0000259" key="1">
    <source>
        <dbReference type="Pfam" id="PF01590"/>
    </source>
</evidence>
<protein>
    <submittedName>
        <fullName evidence="2">GAF domain-containing protein</fullName>
    </submittedName>
</protein>
<dbReference type="OrthoDB" id="9816309at2"/>
<sequence>MTRSSPALPLAAQEVERERVDFLHTLGILDTPPDARIDAITREAADYFKVPMALVTLIDSDSQWIKSNTGLIDFQGPRAIAFCHHTIQRLRLLVVENALADPRFCDNPMVRNPPHIRFYAGAPLVVGGRYRLGSFCLLDDIPRTLDTEGRSRLWQFATTASQLIEEIYMSRPAPEHTHMPFPSRRYS</sequence>
<dbReference type="PANTHER" id="PTHR43102:SF2">
    <property type="entry name" value="GAF DOMAIN-CONTAINING PROTEIN"/>
    <property type="match status" value="1"/>
</dbReference>
<reference evidence="2 3" key="1">
    <citation type="submission" date="2013-04" db="EMBL/GenBank/DDBJ databases">
        <title>Hyphomonas hirschiana VP5 Genome Sequencing.</title>
        <authorList>
            <person name="Lai Q."/>
            <person name="Shao Z."/>
        </authorList>
    </citation>
    <scope>NUCLEOTIDE SEQUENCE [LARGE SCALE GENOMIC DNA]</scope>
    <source>
        <strain evidence="2 3">VP5</strain>
    </source>
</reference>
<dbReference type="EMBL" id="ARYI01000003">
    <property type="protein sequence ID" value="KCZ95439.1"/>
    <property type="molecule type" value="Genomic_DNA"/>
</dbReference>
<keyword evidence="3" id="KW-1185">Reference proteome</keyword>
<dbReference type="AlphaFoldDB" id="A0A059FXN9"/>
<dbReference type="Pfam" id="PF01590">
    <property type="entry name" value="GAF"/>
    <property type="match status" value="1"/>
</dbReference>
<dbReference type="RefSeq" id="WP_011645311.1">
    <property type="nucleotide sequence ID" value="NZ_ARYI01000003.1"/>
</dbReference>
<accession>A0A059FXN9</accession>
<dbReference type="PANTHER" id="PTHR43102">
    <property type="entry name" value="SLR1143 PROTEIN"/>
    <property type="match status" value="1"/>
</dbReference>
<organism evidence="2 3">
    <name type="scientific">Hyphomonas hirschiana VP5</name>
    <dbReference type="NCBI Taxonomy" id="1280951"/>
    <lineage>
        <taxon>Bacteria</taxon>
        <taxon>Pseudomonadati</taxon>
        <taxon>Pseudomonadota</taxon>
        <taxon>Alphaproteobacteria</taxon>
        <taxon>Hyphomonadales</taxon>
        <taxon>Hyphomonadaceae</taxon>
        <taxon>Hyphomonas</taxon>
    </lineage>
</organism>
<evidence type="ECO:0000313" key="3">
    <source>
        <dbReference type="Proteomes" id="UP000025061"/>
    </source>
</evidence>
<comment type="caution">
    <text evidence="2">The sequence shown here is derived from an EMBL/GenBank/DDBJ whole genome shotgun (WGS) entry which is preliminary data.</text>
</comment>
<dbReference type="PATRIC" id="fig|1280951.3.peg.968"/>
<dbReference type="InterPro" id="IPR003018">
    <property type="entry name" value="GAF"/>
</dbReference>
<evidence type="ECO:0000313" key="2">
    <source>
        <dbReference type="EMBL" id="KCZ95439.1"/>
    </source>
</evidence>
<dbReference type="Gene3D" id="3.30.450.40">
    <property type="match status" value="1"/>
</dbReference>
<proteinExistence type="predicted"/>
<dbReference type="InterPro" id="IPR029016">
    <property type="entry name" value="GAF-like_dom_sf"/>
</dbReference>
<dbReference type="SUPFAM" id="SSF55781">
    <property type="entry name" value="GAF domain-like"/>
    <property type="match status" value="1"/>
</dbReference>
<dbReference type="Proteomes" id="UP000025061">
    <property type="component" value="Unassembled WGS sequence"/>
</dbReference>
<gene>
    <name evidence="2" type="ORF">HHI_04765</name>
</gene>